<evidence type="ECO:0000313" key="2">
    <source>
        <dbReference type="Proteomes" id="UP000554482"/>
    </source>
</evidence>
<proteinExistence type="predicted"/>
<comment type="caution">
    <text evidence="1">The sequence shown here is derived from an EMBL/GenBank/DDBJ whole genome shotgun (WGS) entry which is preliminary data.</text>
</comment>
<keyword evidence="2" id="KW-1185">Reference proteome</keyword>
<reference evidence="1 2" key="1">
    <citation type="submission" date="2020-06" db="EMBL/GenBank/DDBJ databases">
        <title>Transcriptomic and genomic resources for Thalictrum thalictroides and T. hernandezii: Facilitating candidate gene discovery in an emerging model plant lineage.</title>
        <authorList>
            <person name="Arias T."/>
            <person name="Riano-Pachon D.M."/>
            <person name="Di Stilio V.S."/>
        </authorList>
    </citation>
    <scope>NUCLEOTIDE SEQUENCE [LARGE SCALE GENOMIC DNA]</scope>
    <source>
        <strain evidence="2">cv. WT478/WT964</strain>
        <tissue evidence="1">Leaves</tissue>
    </source>
</reference>
<dbReference type="PANTHER" id="PTHR31934">
    <property type="entry name" value="ALPHA/BETA-HYDROLASES SUPERFAMILY PROTEIN"/>
    <property type="match status" value="1"/>
</dbReference>
<dbReference type="AlphaFoldDB" id="A0A7J6WC65"/>
<protein>
    <submittedName>
        <fullName evidence="1">Uncharacterized protein</fullName>
    </submittedName>
</protein>
<gene>
    <name evidence="1" type="ORF">FRX31_016439</name>
</gene>
<dbReference type="Proteomes" id="UP000554482">
    <property type="component" value="Unassembled WGS sequence"/>
</dbReference>
<dbReference type="OrthoDB" id="1678692at2759"/>
<sequence length="87" mass="9375">MGTEAIHIGTVLGIWKEGYVAWTQQGWVDVAAALSVYSLELKDKVAGLALVQSRYGGSSVASNVLPKGQIADKETRNIMELLICKLI</sequence>
<dbReference type="PANTHER" id="PTHR31934:SF5">
    <property type="entry name" value="OS05G0557900 PROTEIN"/>
    <property type="match status" value="1"/>
</dbReference>
<dbReference type="EMBL" id="JABWDY010019373">
    <property type="protein sequence ID" value="KAF5193975.1"/>
    <property type="molecule type" value="Genomic_DNA"/>
</dbReference>
<accession>A0A7J6WC65</accession>
<name>A0A7J6WC65_THATH</name>
<organism evidence="1 2">
    <name type="scientific">Thalictrum thalictroides</name>
    <name type="common">Rue-anemone</name>
    <name type="synonym">Anemone thalictroides</name>
    <dbReference type="NCBI Taxonomy" id="46969"/>
    <lineage>
        <taxon>Eukaryota</taxon>
        <taxon>Viridiplantae</taxon>
        <taxon>Streptophyta</taxon>
        <taxon>Embryophyta</taxon>
        <taxon>Tracheophyta</taxon>
        <taxon>Spermatophyta</taxon>
        <taxon>Magnoliopsida</taxon>
        <taxon>Ranunculales</taxon>
        <taxon>Ranunculaceae</taxon>
        <taxon>Thalictroideae</taxon>
        <taxon>Thalictrum</taxon>
    </lineage>
</organism>
<evidence type="ECO:0000313" key="1">
    <source>
        <dbReference type="EMBL" id="KAF5193975.1"/>
    </source>
</evidence>